<dbReference type="EMBL" id="CP020946">
    <property type="protein sequence ID" value="ASD63140.1"/>
    <property type="molecule type" value="Genomic_DNA"/>
</dbReference>
<dbReference type="InterPro" id="IPR036282">
    <property type="entry name" value="Glutathione-S-Trfase_C_sf"/>
</dbReference>
<organism evidence="3 4">
    <name type="scientific">Bdellovibrio bacteriovorus</name>
    <dbReference type="NCBI Taxonomy" id="959"/>
    <lineage>
        <taxon>Bacteria</taxon>
        <taxon>Pseudomonadati</taxon>
        <taxon>Bdellovibrionota</taxon>
        <taxon>Bdellovibrionia</taxon>
        <taxon>Bdellovibrionales</taxon>
        <taxon>Pseudobdellovibrionaceae</taxon>
        <taxon>Bdellovibrio</taxon>
    </lineage>
</organism>
<dbReference type="GO" id="GO:0016740">
    <property type="term" value="F:transferase activity"/>
    <property type="evidence" value="ECO:0007669"/>
    <property type="project" value="UniProtKB-KW"/>
</dbReference>
<dbReference type="SFLD" id="SFLDG01150">
    <property type="entry name" value="Main.1:_Beta-like"/>
    <property type="match status" value="1"/>
</dbReference>
<dbReference type="InterPro" id="IPR036249">
    <property type="entry name" value="Thioredoxin-like_sf"/>
</dbReference>
<dbReference type="SFLD" id="SFLDS00019">
    <property type="entry name" value="Glutathione_Transferase_(cytos"/>
    <property type="match status" value="1"/>
</dbReference>
<accession>A0A1Z3N6M7</accession>
<feature type="domain" description="GST N-terminal" evidence="1">
    <location>
        <begin position="4"/>
        <end position="86"/>
    </location>
</feature>
<keyword evidence="3" id="KW-0808">Transferase</keyword>
<evidence type="ECO:0000313" key="4">
    <source>
        <dbReference type="Proteomes" id="UP000197003"/>
    </source>
</evidence>
<protein>
    <submittedName>
        <fullName evidence="3">Glutathione transferase GstA</fullName>
    </submittedName>
</protein>
<sequence>MQRNLKMNLFYSPGACALASQIALREAGMNFELVKVDLKNKEYAGGDYRKVNPKGYIPALQLPNGHLMTEGAVILQWIADQAPEKNLLPKFGTMERYKAMEWLNFIATEVHKGLGSLFNSAHMNDETKAAIQAKVQLRLGVLDQHLQNNAYILGDNFSLVDAYAYNVLRWTNLVNVDTTNHKAIQGLMTKVAERASVKEAVAAEGIRL</sequence>
<dbReference type="InterPro" id="IPR004046">
    <property type="entry name" value="GST_C"/>
</dbReference>
<gene>
    <name evidence="3" type="ORF">B9G79_05950</name>
</gene>
<dbReference type="PANTHER" id="PTHR44051">
    <property type="entry name" value="GLUTATHIONE S-TRANSFERASE-RELATED"/>
    <property type="match status" value="1"/>
</dbReference>
<name>A0A1Z3N6M7_BDEBC</name>
<dbReference type="PROSITE" id="PS50405">
    <property type="entry name" value="GST_CTER"/>
    <property type="match status" value="1"/>
</dbReference>
<evidence type="ECO:0000259" key="2">
    <source>
        <dbReference type="PROSITE" id="PS50405"/>
    </source>
</evidence>
<dbReference type="Proteomes" id="UP000197003">
    <property type="component" value="Chromosome"/>
</dbReference>
<feature type="domain" description="GST C-terminal" evidence="2">
    <location>
        <begin position="92"/>
        <end position="208"/>
    </location>
</feature>
<dbReference type="Pfam" id="PF13409">
    <property type="entry name" value="GST_N_2"/>
    <property type="match status" value="1"/>
</dbReference>
<dbReference type="SUPFAM" id="SSF52833">
    <property type="entry name" value="Thioredoxin-like"/>
    <property type="match status" value="1"/>
</dbReference>
<evidence type="ECO:0000259" key="1">
    <source>
        <dbReference type="PROSITE" id="PS50404"/>
    </source>
</evidence>
<dbReference type="SUPFAM" id="SSF47616">
    <property type="entry name" value="GST C-terminal domain-like"/>
    <property type="match status" value="1"/>
</dbReference>
<dbReference type="PROSITE" id="PS50404">
    <property type="entry name" value="GST_NTER"/>
    <property type="match status" value="1"/>
</dbReference>
<dbReference type="CDD" id="cd03188">
    <property type="entry name" value="GST_C_Beta"/>
    <property type="match status" value="1"/>
</dbReference>
<dbReference type="Gene3D" id="3.40.30.10">
    <property type="entry name" value="Glutaredoxin"/>
    <property type="match status" value="1"/>
</dbReference>
<dbReference type="InterPro" id="IPR010987">
    <property type="entry name" value="Glutathione-S-Trfase_C-like"/>
</dbReference>
<dbReference type="NCBIfam" id="NF007831">
    <property type="entry name" value="PRK10542.1"/>
    <property type="match status" value="1"/>
</dbReference>
<dbReference type="SFLD" id="SFLDG00358">
    <property type="entry name" value="Main_(cytGST)"/>
    <property type="match status" value="1"/>
</dbReference>
<reference evidence="3 4" key="1">
    <citation type="submission" date="2017-04" db="EMBL/GenBank/DDBJ databases">
        <title>Whole genome sequence of Bdellovibrio bacteriovorus strain SSB218315.</title>
        <authorList>
            <person name="Oyedara O."/>
            <person name="Rodriguez-Perez M.A."/>
        </authorList>
    </citation>
    <scope>NUCLEOTIDE SEQUENCE [LARGE SCALE GENOMIC DNA]</scope>
    <source>
        <strain evidence="3 4">SSB218315</strain>
    </source>
</reference>
<dbReference type="InterPro" id="IPR004045">
    <property type="entry name" value="Glutathione_S-Trfase_N"/>
</dbReference>
<dbReference type="OrthoDB" id="5291630at2"/>
<proteinExistence type="predicted"/>
<dbReference type="InterPro" id="IPR040079">
    <property type="entry name" value="Glutathione_S-Trfase"/>
</dbReference>
<dbReference type="CDD" id="cd03057">
    <property type="entry name" value="GST_N_Beta"/>
    <property type="match status" value="1"/>
</dbReference>
<dbReference type="AlphaFoldDB" id="A0A1Z3N6M7"/>
<dbReference type="Pfam" id="PF00043">
    <property type="entry name" value="GST_C"/>
    <property type="match status" value="1"/>
</dbReference>
<dbReference type="Gene3D" id="1.20.1050.10">
    <property type="match status" value="1"/>
</dbReference>
<dbReference type="PANTHER" id="PTHR44051:SF8">
    <property type="entry name" value="GLUTATHIONE S-TRANSFERASE GSTA"/>
    <property type="match status" value="1"/>
</dbReference>
<evidence type="ECO:0000313" key="3">
    <source>
        <dbReference type="EMBL" id="ASD63140.1"/>
    </source>
</evidence>